<gene>
    <name evidence="1" type="ORF">AVEN_93431_1</name>
</gene>
<dbReference type="EMBL" id="BGPR01000026">
    <property type="protein sequence ID" value="GBL81641.1"/>
    <property type="molecule type" value="Genomic_DNA"/>
</dbReference>
<dbReference type="Proteomes" id="UP000499080">
    <property type="component" value="Unassembled WGS sequence"/>
</dbReference>
<evidence type="ECO:0000313" key="2">
    <source>
        <dbReference type="Proteomes" id="UP000499080"/>
    </source>
</evidence>
<sequence>MSSCASEFSTTKGPVKFSGLGVERHAPVTATFTVSKQLDGHWTTAIGRTNPSSPFVWFFSLHDICEKKELAAARTTKKIRSQILFF</sequence>
<proteinExistence type="predicted"/>
<dbReference type="AlphaFoldDB" id="A0A4Y2AP15"/>
<protein>
    <submittedName>
        <fullName evidence="1">Uncharacterized protein</fullName>
    </submittedName>
</protein>
<name>A0A4Y2AP15_ARAVE</name>
<reference evidence="1 2" key="1">
    <citation type="journal article" date="2019" name="Sci. Rep.">
        <title>Orb-weaving spider Araneus ventricosus genome elucidates the spidroin gene catalogue.</title>
        <authorList>
            <person name="Kono N."/>
            <person name="Nakamura H."/>
            <person name="Ohtoshi R."/>
            <person name="Moran D.A.P."/>
            <person name="Shinohara A."/>
            <person name="Yoshida Y."/>
            <person name="Fujiwara M."/>
            <person name="Mori M."/>
            <person name="Tomita M."/>
            <person name="Arakawa K."/>
        </authorList>
    </citation>
    <scope>NUCLEOTIDE SEQUENCE [LARGE SCALE GENOMIC DNA]</scope>
</reference>
<accession>A0A4Y2AP15</accession>
<comment type="caution">
    <text evidence="1">The sequence shown here is derived from an EMBL/GenBank/DDBJ whole genome shotgun (WGS) entry which is preliminary data.</text>
</comment>
<organism evidence="1 2">
    <name type="scientific">Araneus ventricosus</name>
    <name type="common">Orbweaver spider</name>
    <name type="synonym">Epeira ventricosa</name>
    <dbReference type="NCBI Taxonomy" id="182803"/>
    <lineage>
        <taxon>Eukaryota</taxon>
        <taxon>Metazoa</taxon>
        <taxon>Ecdysozoa</taxon>
        <taxon>Arthropoda</taxon>
        <taxon>Chelicerata</taxon>
        <taxon>Arachnida</taxon>
        <taxon>Araneae</taxon>
        <taxon>Araneomorphae</taxon>
        <taxon>Entelegynae</taxon>
        <taxon>Araneoidea</taxon>
        <taxon>Araneidae</taxon>
        <taxon>Araneus</taxon>
    </lineage>
</organism>
<evidence type="ECO:0000313" key="1">
    <source>
        <dbReference type="EMBL" id="GBL81641.1"/>
    </source>
</evidence>
<keyword evidence="2" id="KW-1185">Reference proteome</keyword>